<keyword evidence="1" id="KW-0328">Glycosyltransferase</keyword>
<keyword evidence="5" id="KW-1185">Reference proteome</keyword>
<evidence type="ECO:0000256" key="1">
    <source>
        <dbReference type="ARBA" id="ARBA00022676"/>
    </source>
</evidence>
<evidence type="ECO:0000256" key="2">
    <source>
        <dbReference type="ARBA" id="ARBA00022679"/>
    </source>
</evidence>
<dbReference type="SUPFAM" id="SSF47648">
    <property type="entry name" value="Nucleoside phosphorylase/phosphoribosyltransferase N-terminal domain"/>
    <property type="match status" value="1"/>
</dbReference>
<reference evidence="4" key="2">
    <citation type="submission" date="2020-09" db="EMBL/GenBank/DDBJ databases">
        <authorList>
            <person name="Sun Q."/>
            <person name="Zhou Y."/>
        </authorList>
    </citation>
    <scope>NUCLEOTIDE SEQUENCE</scope>
    <source>
        <strain evidence="4">CGMCC 1.15254</strain>
    </source>
</reference>
<dbReference type="RefSeq" id="WP_188662858.1">
    <property type="nucleotide sequence ID" value="NZ_BMHV01000007.1"/>
</dbReference>
<proteinExistence type="predicted"/>
<dbReference type="Gene3D" id="3.40.1030.10">
    <property type="entry name" value="Nucleoside phosphorylase/phosphoribosyltransferase catalytic domain"/>
    <property type="match status" value="1"/>
</dbReference>
<dbReference type="GO" id="GO:0005829">
    <property type="term" value="C:cytosol"/>
    <property type="evidence" value="ECO:0007669"/>
    <property type="project" value="TreeGrafter"/>
</dbReference>
<dbReference type="InterPro" id="IPR017459">
    <property type="entry name" value="Glycosyl_Trfase_fam3_N_dom"/>
</dbReference>
<protein>
    <recommendedName>
        <fullName evidence="3">Glycosyl transferase family 3 N-terminal domain-containing protein</fullName>
    </recommendedName>
</protein>
<evidence type="ECO:0000313" key="5">
    <source>
        <dbReference type="Proteomes" id="UP000632498"/>
    </source>
</evidence>
<dbReference type="PANTHER" id="PTHR43285:SF2">
    <property type="entry name" value="ANTHRANILATE PHOSPHORIBOSYLTRANSFERASE"/>
    <property type="match status" value="1"/>
</dbReference>
<evidence type="ECO:0000313" key="4">
    <source>
        <dbReference type="EMBL" id="GGF60140.1"/>
    </source>
</evidence>
<dbReference type="GO" id="GO:0004048">
    <property type="term" value="F:anthranilate phosphoribosyltransferase activity"/>
    <property type="evidence" value="ECO:0007669"/>
    <property type="project" value="InterPro"/>
</dbReference>
<name>A0A917BVP3_9PROT</name>
<dbReference type="Pfam" id="PF02885">
    <property type="entry name" value="Glycos_trans_3N"/>
    <property type="match status" value="1"/>
</dbReference>
<dbReference type="EMBL" id="BMHV01000007">
    <property type="protein sequence ID" value="GGF60140.1"/>
    <property type="molecule type" value="Genomic_DNA"/>
</dbReference>
<dbReference type="InterPro" id="IPR036320">
    <property type="entry name" value="Glycosyl_Trfase_fam3_N_dom_sf"/>
</dbReference>
<reference evidence="4" key="1">
    <citation type="journal article" date="2014" name="Int. J. Syst. Evol. Microbiol.">
        <title>Complete genome sequence of Corynebacterium casei LMG S-19264T (=DSM 44701T), isolated from a smear-ripened cheese.</title>
        <authorList>
            <consortium name="US DOE Joint Genome Institute (JGI-PGF)"/>
            <person name="Walter F."/>
            <person name="Albersmeier A."/>
            <person name="Kalinowski J."/>
            <person name="Ruckert C."/>
        </authorList>
    </citation>
    <scope>NUCLEOTIDE SEQUENCE</scope>
    <source>
        <strain evidence="4">CGMCC 1.15254</strain>
    </source>
</reference>
<evidence type="ECO:0000259" key="3">
    <source>
        <dbReference type="Pfam" id="PF02885"/>
    </source>
</evidence>
<dbReference type="InterPro" id="IPR005940">
    <property type="entry name" value="Anthranilate_Pribosyl_Tfrase"/>
</dbReference>
<organism evidence="4 5">
    <name type="scientific">Terasakiella brassicae</name>
    <dbReference type="NCBI Taxonomy" id="1634917"/>
    <lineage>
        <taxon>Bacteria</taxon>
        <taxon>Pseudomonadati</taxon>
        <taxon>Pseudomonadota</taxon>
        <taxon>Alphaproteobacteria</taxon>
        <taxon>Rhodospirillales</taxon>
        <taxon>Terasakiellaceae</taxon>
        <taxon>Terasakiella</taxon>
    </lineage>
</organism>
<dbReference type="Proteomes" id="UP000632498">
    <property type="component" value="Unassembled WGS sequence"/>
</dbReference>
<comment type="caution">
    <text evidence="4">The sequence shown here is derived from an EMBL/GenBank/DDBJ whole genome shotgun (WGS) entry which is preliminary data.</text>
</comment>
<dbReference type="Gene3D" id="1.20.970.10">
    <property type="entry name" value="Transferase, Pyrimidine Nucleoside Phosphorylase, Chain C"/>
    <property type="match status" value="1"/>
</dbReference>
<keyword evidence="2" id="KW-0808">Transferase</keyword>
<dbReference type="PANTHER" id="PTHR43285">
    <property type="entry name" value="ANTHRANILATE PHOSPHORIBOSYLTRANSFERASE"/>
    <property type="match status" value="1"/>
</dbReference>
<dbReference type="SUPFAM" id="SSF52418">
    <property type="entry name" value="Nucleoside phosphorylase/phosphoribosyltransferase catalytic domain"/>
    <property type="match status" value="1"/>
</dbReference>
<accession>A0A917BVP3</accession>
<dbReference type="InterPro" id="IPR035902">
    <property type="entry name" value="Nuc_phospho_transferase"/>
</dbReference>
<dbReference type="AlphaFoldDB" id="A0A917BVP3"/>
<feature type="domain" description="Glycosyl transferase family 3 N-terminal" evidence="3">
    <location>
        <begin position="9"/>
        <end position="72"/>
    </location>
</feature>
<gene>
    <name evidence="4" type="ORF">GCM10011332_12310</name>
</gene>
<dbReference type="GO" id="GO:0000162">
    <property type="term" value="P:L-tryptophan biosynthetic process"/>
    <property type="evidence" value="ECO:0007669"/>
    <property type="project" value="InterPro"/>
</dbReference>
<dbReference type="NCBIfam" id="NF006564">
    <property type="entry name" value="PRK09071.1"/>
    <property type="match status" value="1"/>
</dbReference>
<sequence>MQQEHPFAQYIRIIGKGPRLSRPLSREESFQAATMILNHKVDPIQLGAFLCILRVRTEDPEEGAGFVDAVRNELKLPNDIPAIDLDWPSYAGKARQLPYYLLAALAMAASGIKIFMHGASGHTANRLYTDQALAELGIAQSTSLEDAALRLKTGNFSYLSLDKISPVLQEIMDLKSTLGVRTPVNTFARMINAFHAPCVLQCITHSAYRDIHRDCADLLGQKRMCVFKGEGGEIERRAAKPVNIQYLIDGERFEEEWPAFLAPEDAYHDTEMDITRLKKVWSGEDCHPYAIAAITGTIAIALRLMGRATSCDDAHTKAETIWANRQMDTVPYAQ</sequence>